<accession>A0ABV1QIN1</accession>
<evidence type="ECO:0000313" key="1">
    <source>
        <dbReference type="EMBL" id="MER2249250.1"/>
    </source>
</evidence>
<gene>
    <name evidence="1" type="ORF">ABS772_04910</name>
</gene>
<evidence type="ECO:0000313" key="2">
    <source>
        <dbReference type="Proteomes" id="UP001480955"/>
    </source>
</evidence>
<organism evidence="1 2">
    <name type="scientific">Methylorubrum podarium</name>
    <dbReference type="NCBI Taxonomy" id="200476"/>
    <lineage>
        <taxon>Bacteria</taxon>
        <taxon>Pseudomonadati</taxon>
        <taxon>Pseudomonadota</taxon>
        <taxon>Alphaproteobacteria</taxon>
        <taxon>Hyphomicrobiales</taxon>
        <taxon>Methylobacteriaceae</taxon>
        <taxon>Methylorubrum</taxon>
    </lineage>
</organism>
<reference evidence="1 2" key="1">
    <citation type="submission" date="2024-06" db="EMBL/GenBank/DDBJ databases">
        <authorList>
            <person name="Campbell A.G."/>
        </authorList>
    </citation>
    <scope>NUCLEOTIDE SEQUENCE [LARGE SCALE GENOMIC DNA]</scope>
    <source>
        <strain evidence="1 2">EM12</strain>
    </source>
</reference>
<feature type="non-terminal residue" evidence="1">
    <location>
        <position position="89"/>
    </location>
</feature>
<comment type="caution">
    <text evidence="1">The sequence shown here is derived from an EMBL/GenBank/DDBJ whole genome shotgun (WGS) entry which is preliminary data.</text>
</comment>
<protein>
    <submittedName>
        <fullName evidence="1">Uncharacterized protein</fullName>
    </submittedName>
</protein>
<keyword evidence="2" id="KW-1185">Reference proteome</keyword>
<proteinExistence type="predicted"/>
<name>A0ABV1QIN1_9HYPH</name>
<dbReference type="Proteomes" id="UP001480955">
    <property type="component" value="Unassembled WGS sequence"/>
</dbReference>
<dbReference type="EMBL" id="JBELQE010000031">
    <property type="protein sequence ID" value="MER2249250.1"/>
    <property type="molecule type" value="Genomic_DNA"/>
</dbReference>
<sequence>MQLAVSLLLILDLIPLASARPVATRNDPAPVVALAPAERRPFPLMAGVLILGGEVTIVGYVVEAFTSGNRPPDMRSGRRVLDPYLPLRA</sequence>